<proteinExistence type="predicted"/>
<protein>
    <recommendedName>
        <fullName evidence="1">DUF4123 domain-containing protein</fullName>
    </recommendedName>
</protein>
<organism evidence="2 3">
    <name type="scientific">Paraburkholderia graminis</name>
    <dbReference type="NCBI Taxonomy" id="60548"/>
    <lineage>
        <taxon>Bacteria</taxon>
        <taxon>Pseudomonadati</taxon>
        <taxon>Pseudomonadota</taxon>
        <taxon>Betaproteobacteria</taxon>
        <taxon>Burkholderiales</taxon>
        <taxon>Burkholderiaceae</taxon>
        <taxon>Paraburkholderia</taxon>
    </lineage>
</organism>
<reference evidence="2 3" key="1">
    <citation type="submission" date="2023-08" db="EMBL/GenBank/DDBJ databases">
        <title>Genome sequencing of plant associated microbes to promote plant fitness in Sorghum bicolor and Oryza sativa.</title>
        <authorList>
            <person name="Coleman-Derr D."/>
        </authorList>
    </citation>
    <scope>NUCLEOTIDE SEQUENCE [LARGE SCALE GENOMIC DNA]</scope>
    <source>
        <strain evidence="2 3">SLBN-33</strain>
    </source>
</reference>
<dbReference type="InterPro" id="IPR025391">
    <property type="entry name" value="DUF4123"/>
</dbReference>
<dbReference type="RefSeq" id="WP_310033090.1">
    <property type="nucleotide sequence ID" value="NZ_JAVIZN010000002.1"/>
</dbReference>
<sequence>MSNYTYIIVEPSNGNIDDLPYPFPYELGELVPAARPALAGVAPQLYRLEHPANQLPAVRTKVEREARARYAPTICAVFESEASTVQLHEHLANALLLQKSPDVSAVFRYYDPRVFSHLLWMLEGDQLATLMGPLTAWTYFQQHTGWITRRFAARSTGELAVAQMTVSDAQYKTIARIALIERTLEPLRAQNAELPPDLPRALNHQLDKAERYGLPTEDQGVFALHGILVKTDFDRHPAIQAVLAGLHETPYSYAVAGWSDEDWKRIAEESVLHF</sequence>
<dbReference type="Proteomes" id="UP001245184">
    <property type="component" value="Unassembled WGS sequence"/>
</dbReference>
<name>A0ABD5CJZ5_9BURK</name>
<gene>
    <name evidence="2" type="ORF">QF025_004106</name>
</gene>
<evidence type="ECO:0000259" key="1">
    <source>
        <dbReference type="Pfam" id="PF13503"/>
    </source>
</evidence>
<accession>A0ABD5CJZ5</accession>
<dbReference type="Pfam" id="PF13503">
    <property type="entry name" value="DUF4123"/>
    <property type="match status" value="1"/>
</dbReference>
<dbReference type="EMBL" id="JAVIZN010000002">
    <property type="protein sequence ID" value="MDR6205386.1"/>
    <property type="molecule type" value="Genomic_DNA"/>
</dbReference>
<evidence type="ECO:0000313" key="3">
    <source>
        <dbReference type="Proteomes" id="UP001245184"/>
    </source>
</evidence>
<evidence type="ECO:0000313" key="2">
    <source>
        <dbReference type="EMBL" id="MDR6205386.1"/>
    </source>
</evidence>
<dbReference type="AlphaFoldDB" id="A0ABD5CJZ5"/>
<comment type="caution">
    <text evidence="2">The sequence shown here is derived from an EMBL/GenBank/DDBJ whole genome shotgun (WGS) entry which is preliminary data.</text>
</comment>
<feature type="domain" description="DUF4123" evidence="1">
    <location>
        <begin position="35"/>
        <end position="127"/>
    </location>
</feature>